<dbReference type="AlphaFoldDB" id="A0A0J8B0F6"/>
<name>A0A0J8B0F6_BETVV</name>
<evidence type="ECO:0000313" key="1">
    <source>
        <dbReference type="EMBL" id="KMS94466.1"/>
    </source>
</evidence>
<dbReference type="Proteomes" id="UP000035740">
    <property type="component" value="Unassembled WGS sequence"/>
</dbReference>
<keyword evidence="2" id="KW-1185">Reference proteome</keyword>
<feature type="non-terminal residue" evidence="1">
    <location>
        <position position="1"/>
    </location>
</feature>
<protein>
    <submittedName>
        <fullName evidence="1">Uncharacterized protein</fullName>
    </submittedName>
</protein>
<dbReference type="EMBL" id="KQ093164">
    <property type="protein sequence ID" value="KMS94466.1"/>
    <property type="molecule type" value="Genomic_DNA"/>
</dbReference>
<accession>A0A0J8B0F6</accession>
<reference evidence="1 2" key="1">
    <citation type="journal article" date="2014" name="Nature">
        <title>The genome of the recently domesticated crop plant sugar beet (Beta vulgaris).</title>
        <authorList>
            <person name="Dohm J.C."/>
            <person name="Minoche A.E."/>
            <person name="Holtgrawe D."/>
            <person name="Capella-Gutierrez S."/>
            <person name="Zakrzewski F."/>
            <person name="Tafer H."/>
            <person name="Rupp O."/>
            <person name="Sorensen T.R."/>
            <person name="Stracke R."/>
            <person name="Reinhardt R."/>
            <person name="Goesmann A."/>
            <person name="Kraft T."/>
            <person name="Schulz B."/>
            <person name="Stadler P.F."/>
            <person name="Schmidt T."/>
            <person name="Gabaldon T."/>
            <person name="Lehrach H."/>
            <person name="Weisshaar B."/>
            <person name="Himmelbauer H."/>
        </authorList>
    </citation>
    <scope>NUCLEOTIDE SEQUENCE [LARGE SCALE GENOMIC DNA]</scope>
    <source>
        <tissue evidence="1">Taproot</tissue>
    </source>
</reference>
<dbReference type="Gramene" id="KMS94466">
    <property type="protein sequence ID" value="KMS94466"/>
    <property type="gene ID" value="BVRB_021130"/>
</dbReference>
<gene>
    <name evidence="1" type="ORF">BVRB_021130</name>
</gene>
<proteinExistence type="predicted"/>
<sequence length="83" mass="9255">VLIGEIAEFFDDFGLSDCDGSAQFQLLIFVTPEQRLSPRKEQDTAAQLRTGRESWYARCGRSRPVTPNPAVTHHMTYGSVPGK</sequence>
<organism evidence="1 2">
    <name type="scientific">Beta vulgaris subsp. vulgaris</name>
    <name type="common">Beet</name>
    <dbReference type="NCBI Taxonomy" id="3555"/>
    <lineage>
        <taxon>Eukaryota</taxon>
        <taxon>Viridiplantae</taxon>
        <taxon>Streptophyta</taxon>
        <taxon>Embryophyta</taxon>
        <taxon>Tracheophyta</taxon>
        <taxon>Spermatophyta</taxon>
        <taxon>Magnoliopsida</taxon>
        <taxon>eudicotyledons</taxon>
        <taxon>Gunneridae</taxon>
        <taxon>Pentapetalae</taxon>
        <taxon>Caryophyllales</taxon>
        <taxon>Chenopodiaceae</taxon>
        <taxon>Betoideae</taxon>
        <taxon>Beta</taxon>
    </lineage>
</organism>
<evidence type="ECO:0000313" key="2">
    <source>
        <dbReference type="Proteomes" id="UP000035740"/>
    </source>
</evidence>